<evidence type="ECO:0000256" key="1">
    <source>
        <dbReference type="ARBA" id="ARBA00022723"/>
    </source>
</evidence>
<dbReference type="PANTHER" id="PTHR10157:SF23">
    <property type="entry name" value="MOXD1 HOMOLOG 1"/>
    <property type="match status" value="1"/>
</dbReference>
<keyword evidence="1" id="KW-0479">Metal-binding</keyword>
<keyword evidence="11" id="KW-1185">Reference proteome</keyword>
<dbReference type="GO" id="GO:0004497">
    <property type="term" value="F:monooxygenase activity"/>
    <property type="evidence" value="ECO:0007669"/>
    <property type="project" value="UniProtKB-KW"/>
</dbReference>
<name>A0ABD0KL71_9CAEN</name>
<keyword evidence="2" id="KW-0560">Oxidoreductase</keyword>
<dbReference type="Pfam" id="PF01082">
    <property type="entry name" value="Cu2_monooxygen"/>
    <property type="match status" value="1"/>
</dbReference>
<comment type="caution">
    <text evidence="10">The sequence shown here is derived from an EMBL/GenBank/DDBJ whole genome shotgun (WGS) entry which is preliminary data.</text>
</comment>
<dbReference type="SUPFAM" id="SSF49742">
    <property type="entry name" value="PHM/PNGase F"/>
    <property type="match status" value="2"/>
</dbReference>
<reference evidence="10 11" key="1">
    <citation type="journal article" date="2023" name="Sci. Data">
        <title>Genome assembly of the Korean intertidal mud-creeper Batillaria attramentaria.</title>
        <authorList>
            <person name="Patra A.K."/>
            <person name="Ho P.T."/>
            <person name="Jun S."/>
            <person name="Lee S.J."/>
            <person name="Kim Y."/>
            <person name="Won Y.J."/>
        </authorList>
    </citation>
    <scope>NUCLEOTIDE SEQUENCE [LARGE SCALE GENOMIC DNA]</scope>
    <source>
        <strain evidence="10">Wonlab-2016</strain>
    </source>
</reference>
<dbReference type="InterPro" id="IPR024548">
    <property type="entry name" value="Cu2_monoox_C"/>
</dbReference>
<gene>
    <name evidence="10" type="ORF">BaRGS_00020851</name>
</gene>
<evidence type="ECO:0000256" key="6">
    <source>
        <dbReference type="ARBA" id="ARBA00023180"/>
    </source>
</evidence>
<dbReference type="InterPro" id="IPR036939">
    <property type="entry name" value="Cu2_ascorb_mOase_N_sf"/>
</dbReference>
<dbReference type="InterPro" id="IPR014784">
    <property type="entry name" value="Cu2_ascorb_mOase-like_C"/>
</dbReference>
<evidence type="ECO:0000259" key="7">
    <source>
        <dbReference type="Pfam" id="PF01082"/>
    </source>
</evidence>
<evidence type="ECO:0000259" key="8">
    <source>
        <dbReference type="Pfam" id="PF03712"/>
    </source>
</evidence>
<dbReference type="InterPro" id="IPR008977">
    <property type="entry name" value="PHM/PNGase_F_dom_sf"/>
</dbReference>
<evidence type="ECO:0000256" key="2">
    <source>
        <dbReference type="ARBA" id="ARBA00023002"/>
    </source>
</evidence>
<evidence type="ECO:0000256" key="3">
    <source>
        <dbReference type="ARBA" id="ARBA00023008"/>
    </source>
</evidence>
<proteinExistence type="predicted"/>
<dbReference type="InterPro" id="IPR057626">
    <property type="entry name" value="S-S_Temptin"/>
</dbReference>
<feature type="domain" description="Temptin Cys/Cys disulfide" evidence="9">
    <location>
        <begin position="13"/>
        <end position="110"/>
    </location>
</feature>
<dbReference type="PANTHER" id="PTHR10157">
    <property type="entry name" value="DOPAMINE BETA HYDROXYLASE RELATED"/>
    <property type="match status" value="1"/>
</dbReference>
<evidence type="ECO:0000313" key="11">
    <source>
        <dbReference type="Proteomes" id="UP001519460"/>
    </source>
</evidence>
<dbReference type="Pfam" id="PF24784">
    <property type="entry name" value="Temptin_C"/>
    <property type="match status" value="1"/>
</dbReference>
<keyword evidence="4" id="KW-0503">Monooxygenase</keyword>
<protein>
    <recommendedName>
        <fullName evidence="12">Dopamine beta-hydroxylase</fullName>
    </recommendedName>
</protein>
<organism evidence="10 11">
    <name type="scientific">Batillaria attramentaria</name>
    <dbReference type="NCBI Taxonomy" id="370345"/>
    <lineage>
        <taxon>Eukaryota</taxon>
        <taxon>Metazoa</taxon>
        <taxon>Spiralia</taxon>
        <taxon>Lophotrochozoa</taxon>
        <taxon>Mollusca</taxon>
        <taxon>Gastropoda</taxon>
        <taxon>Caenogastropoda</taxon>
        <taxon>Sorbeoconcha</taxon>
        <taxon>Cerithioidea</taxon>
        <taxon>Batillariidae</taxon>
        <taxon>Batillaria</taxon>
    </lineage>
</organism>
<dbReference type="InterPro" id="IPR020611">
    <property type="entry name" value="Cu2_ascorb_mOase_CS-1"/>
</dbReference>
<dbReference type="Gene3D" id="2.60.120.310">
    <property type="entry name" value="Copper type II, ascorbate-dependent monooxygenase, N-terminal domain"/>
    <property type="match status" value="1"/>
</dbReference>
<dbReference type="InterPro" id="IPR000945">
    <property type="entry name" value="DBH-like"/>
</dbReference>
<evidence type="ECO:0000256" key="5">
    <source>
        <dbReference type="ARBA" id="ARBA00023157"/>
    </source>
</evidence>
<keyword evidence="5" id="KW-1015">Disulfide bond</keyword>
<feature type="domain" description="Copper type II ascorbate-dependent monooxygenase C-terminal" evidence="8">
    <location>
        <begin position="296"/>
        <end position="429"/>
    </location>
</feature>
<feature type="non-terminal residue" evidence="10">
    <location>
        <position position="1"/>
    </location>
</feature>
<keyword evidence="3" id="KW-0186">Copper</keyword>
<evidence type="ECO:0000256" key="4">
    <source>
        <dbReference type="ARBA" id="ARBA00023033"/>
    </source>
</evidence>
<dbReference type="Pfam" id="PF03712">
    <property type="entry name" value="Cu2_monoox_C"/>
    <property type="match status" value="1"/>
</dbReference>
<dbReference type="AlphaFoldDB" id="A0ABD0KL71"/>
<dbReference type="PROSITE" id="PS00084">
    <property type="entry name" value="CU2_MONOOXYGENASE_1"/>
    <property type="match status" value="1"/>
</dbReference>
<dbReference type="EMBL" id="JACVVK020000157">
    <property type="protein sequence ID" value="KAK7487950.1"/>
    <property type="molecule type" value="Genomic_DNA"/>
</dbReference>
<dbReference type="GO" id="GO:0046872">
    <property type="term" value="F:metal ion binding"/>
    <property type="evidence" value="ECO:0007669"/>
    <property type="project" value="UniProtKB-KW"/>
</dbReference>
<dbReference type="Gene3D" id="2.60.120.230">
    <property type="match status" value="1"/>
</dbReference>
<evidence type="ECO:0008006" key="12">
    <source>
        <dbReference type="Google" id="ProtNLM"/>
    </source>
</evidence>
<sequence>DLVLLLALGAVANGYRMFADRIPNGQQVPHPCKPNVLWHGVGHFNVDGGGFRNPFGQDFDDAGKQWTESLCRKDSDGDGRTNGEELGDPNCVWKVGQMPTATTGLSHPGVCDPMDSLQCQQKPFHVGLFRNQEEWMAAACKSSEFNCSGIHDSDVTTMTARLDETQVPAKETTYICQIFEFEDLENDYHMIASTPVINNSYILHHMVIFGCEDDVPTKSAYECDMLPDLKCKIILTVWTLGLNGDCFHPSAGVRLGKHGLKKLAVQLHWNNPGLVADYVDSSGLVMHYTPTLRPNDASMFLVGNEHFIIPPRTDKTVVTTKCVGSCTRQKLGETIHIYSALNHMHYLGRKMRMEQYRNGSLVRTITDDLIYDYDSPKLYFFPDPIPVEPGDEIRTTCEYSSTYKAVSTYWGESTSDEMCYGFMAFYPAQGMLGEPFCTTYATISFIHSWVIQHFVPGVTNAVSAYPHSSDRACCDPGTYHGCINEEEAKYYQRFQELDVYHNITAACRPFGPCTTECMEAILTARAVEPCLTSGDAWQRIVEWGLTRSSEGRDFLASMESCEIEIHDMVSAKDSISPH</sequence>
<evidence type="ECO:0000259" key="9">
    <source>
        <dbReference type="Pfam" id="PF24784"/>
    </source>
</evidence>
<evidence type="ECO:0000313" key="10">
    <source>
        <dbReference type="EMBL" id="KAK7487950.1"/>
    </source>
</evidence>
<dbReference type="InterPro" id="IPR000323">
    <property type="entry name" value="Cu2_ascorb_mOase_N"/>
</dbReference>
<dbReference type="Proteomes" id="UP001519460">
    <property type="component" value="Unassembled WGS sequence"/>
</dbReference>
<keyword evidence="6" id="KW-0325">Glycoprotein</keyword>
<accession>A0ABD0KL71</accession>
<feature type="domain" description="Copper type II ascorbate-dependent monooxygenase N-terminal" evidence="7">
    <location>
        <begin position="160"/>
        <end position="273"/>
    </location>
</feature>